<dbReference type="InterPro" id="IPR001387">
    <property type="entry name" value="Cro/C1-type_HTH"/>
</dbReference>
<comment type="caution">
    <text evidence="2">The sequence shown here is derived from an EMBL/GenBank/DDBJ whole genome shotgun (WGS) entry which is preliminary data.</text>
</comment>
<evidence type="ECO:0000259" key="1">
    <source>
        <dbReference type="PROSITE" id="PS50943"/>
    </source>
</evidence>
<dbReference type="CDD" id="cd00093">
    <property type="entry name" value="HTH_XRE"/>
    <property type="match status" value="1"/>
</dbReference>
<dbReference type="Proteomes" id="UP000565715">
    <property type="component" value="Unassembled WGS sequence"/>
</dbReference>
<organism evidence="2 3">
    <name type="scientific">Nocardia speluncae</name>
    <dbReference type="NCBI Taxonomy" id="419477"/>
    <lineage>
        <taxon>Bacteria</taxon>
        <taxon>Bacillati</taxon>
        <taxon>Actinomycetota</taxon>
        <taxon>Actinomycetes</taxon>
        <taxon>Mycobacteriales</taxon>
        <taxon>Nocardiaceae</taxon>
        <taxon>Nocardia</taxon>
    </lineage>
</organism>
<sequence length="108" mass="11660">MSQARTRRQLIQLGAALRRARIEAGLTQQQLGDLAGVSRQLVSRVEAGSPRGEIGRFAQIADALKMRLVIAPAEQKPTSSADQLAVQDLLGRIRQGLPPEPSGAEEHE</sequence>
<evidence type="ECO:0000313" key="3">
    <source>
        <dbReference type="Proteomes" id="UP000565715"/>
    </source>
</evidence>
<keyword evidence="3" id="KW-1185">Reference proteome</keyword>
<feature type="domain" description="HTH cro/C1-type" evidence="1">
    <location>
        <begin position="17"/>
        <end position="71"/>
    </location>
</feature>
<gene>
    <name evidence="2" type="ORF">HGA13_18520</name>
</gene>
<dbReference type="SUPFAM" id="SSF47413">
    <property type="entry name" value="lambda repressor-like DNA-binding domains"/>
    <property type="match status" value="1"/>
</dbReference>
<dbReference type="AlphaFoldDB" id="A0A846XHS9"/>
<accession>A0A846XHS9</accession>
<dbReference type="PROSITE" id="PS50943">
    <property type="entry name" value="HTH_CROC1"/>
    <property type="match status" value="1"/>
</dbReference>
<dbReference type="SMART" id="SM00530">
    <property type="entry name" value="HTH_XRE"/>
    <property type="match status" value="1"/>
</dbReference>
<reference evidence="2 3" key="1">
    <citation type="submission" date="2020-04" db="EMBL/GenBank/DDBJ databases">
        <title>MicrobeNet Type strains.</title>
        <authorList>
            <person name="Nicholson A.C."/>
        </authorList>
    </citation>
    <scope>NUCLEOTIDE SEQUENCE [LARGE SCALE GENOMIC DNA]</scope>
    <source>
        <strain evidence="2 3">DSM 45078</strain>
    </source>
</reference>
<dbReference type="RefSeq" id="WP_084471233.1">
    <property type="nucleotide sequence ID" value="NZ_JAAXOO010000004.1"/>
</dbReference>
<dbReference type="Pfam" id="PF13560">
    <property type="entry name" value="HTH_31"/>
    <property type="match status" value="1"/>
</dbReference>
<dbReference type="EMBL" id="JAAXOO010000004">
    <property type="protein sequence ID" value="NKY35047.1"/>
    <property type="molecule type" value="Genomic_DNA"/>
</dbReference>
<dbReference type="GO" id="GO:0003677">
    <property type="term" value="F:DNA binding"/>
    <property type="evidence" value="ECO:0007669"/>
    <property type="project" value="InterPro"/>
</dbReference>
<name>A0A846XHS9_9NOCA</name>
<dbReference type="InterPro" id="IPR010982">
    <property type="entry name" value="Lambda_DNA-bd_dom_sf"/>
</dbReference>
<proteinExistence type="predicted"/>
<dbReference type="Gene3D" id="1.10.260.40">
    <property type="entry name" value="lambda repressor-like DNA-binding domains"/>
    <property type="match status" value="1"/>
</dbReference>
<evidence type="ECO:0000313" key="2">
    <source>
        <dbReference type="EMBL" id="NKY35047.1"/>
    </source>
</evidence>
<protein>
    <submittedName>
        <fullName evidence="2">Helix-turn-helix domain-containing protein</fullName>
    </submittedName>
</protein>